<keyword evidence="1" id="KW-0472">Membrane</keyword>
<feature type="transmembrane region" description="Helical" evidence="1">
    <location>
        <begin position="199"/>
        <end position="218"/>
    </location>
</feature>
<evidence type="ECO:0000313" key="3">
    <source>
        <dbReference type="Proteomes" id="UP000003250"/>
    </source>
</evidence>
<feature type="transmembrane region" description="Helical" evidence="1">
    <location>
        <begin position="129"/>
        <end position="148"/>
    </location>
</feature>
<dbReference type="RefSeq" id="WP_008838568.1">
    <property type="nucleotide sequence ID" value="NZ_AHAM01000208.1"/>
</dbReference>
<feature type="transmembrane region" description="Helical" evidence="1">
    <location>
        <begin position="37"/>
        <end position="53"/>
    </location>
</feature>
<name>H0HXM4_9HYPH</name>
<reference evidence="2 3" key="1">
    <citation type="journal article" date="2012" name="J. Bacteriol.">
        <title>Draft Genome Sequence of Mesorhizobium alhagi CCNWXJ12-2T, a Novel Salt-Resistant Species Isolated from the Desert of Northwestern China.</title>
        <authorList>
            <person name="Zhou M."/>
            <person name="Chen W."/>
            <person name="Chen H."/>
            <person name="Wei G."/>
        </authorList>
    </citation>
    <scope>NUCLEOTIDE SEQUENCE [LARGE SCALE GENOMIC DNA]</scope>
    <source>
        <strain evidence="2 3">CCNWXJ12-2</strain>
    </source>
</reference>
<evidence type="ECO:0000313" key="2">
    <source>
        <dbReference type="EMBL" id="EHK54501.1"/>
    </source>
</evidence>
<dbReference type="PATRIC" id="fig|1107882.3.peg.4834"/>
<feature type="transmembrane region" description="Helical" evidence="1">
    <location>
        <begin position="65"/>
        <end position="88"/>
    </location>
</feature>
<proteinExistence type="predicted"/>
<dbReference type="InterPro" id="IPR038770">
    <property type="entry name" value="Na+/solute_symporter_sf"/>
</dbReference>
<dbReference type="Proteomes" id="UP000003250">
    <property type="component" value="Unassembled WGS sequence"/>
</dbReference>
<sequence length="317" mass="33059">MFNALLTQAAKHGRLLLVLGLVAGIALPGLALALKPWIGEMVAALLFLAALRVGPRQALGAARDIGFSVGVVLVFQVLFPVALILFMLGIGWTGILPTALVLMAAASPISGSPNLTVMTGHDPAPALRLLIVGTALLPLTVLPAFWLTPALDNTSEVFTAAGRLLLIIFAAGGLAFILRWRFLYDLSANGLQAIDGASAIAMAVVVVGLMSAVGPAIFSEPSRFAVNLAIAFGANFGLQVVVATLLRRSGRRRLATPLGIVAGNRNIALFLTALPAAVTDPLLLFIGCYQIPMYLTPLLLGCFYRDAQASRDSDAAA</sequence>
<feature type="transmembrane region" description="Helical" evidence="1">
    <location>
        <begin position="160"/>
        <end position="178"/>
    </location>
</feature>
<dbReference type="OrthoDB" id="8477735at2"/>
<dbReference type="Gene3D" id="1.20.1530.20">
    <property type="match status" value="1"/>
</dbReference>
<feature type="transmembrane region" description="Helical" evidence="1">
    <location>
        <begin position="12"/>
        <end position="31"/>
    </location>
</feature>
<evidence type="ECO:0000256" key="1">
    <source>
        <dbReference type="SAM" id="Phobius"/>
    </source>
</evidence>
<feature type="transmembrane region" description="Helical" evidence="1">
    <location>
        <begin position="94"/>
        <end position="117"/>
    </location>
</feature>
<organism evidence="2 3">
    <name type="scientific">Mesorhizobium alhagi CCNWXJ12-2</name>
    <dbReference type="NCBI Taxonomy" id="1107882"/>
    <lineage>
        <taxon>Bacteria</taxon>
        <taxon>Pseudomonadati</taxon>
        <taxon>Pseudomonadota</taxon>
        <taxon>Alphaproteobacteria</taxon>
        <taxon>Hyphomicrobiales</taxon>
        <taxon>Phyllobacteriaceae</taxon>
        <taxon>Allomesorhizobium</taxon>
    </lineage>
</organism>
<dbReference type="AlphaFoldDB" id="H0HXM4"/>
<keyword evidence="1" id="KW-1133">Transmembrane helix</keyword>
<gene>
    <name evidence="2" type="ORF">MAXJ12_24932</name>
</gene>
<accession>H0HXM4</accession>
<protein>
    <recommendedName>
        <fullName evidence="4">Bile acid:sodium symporter</fullName>
    </recommendedName>
</protein>
<dbReference type="EMBL" id="AHAM01000208">
    <property type="protein sequence ID" value="EHK54501.1"/>
    <property type="molecule type" value="Genomic_DNA"/>
</dbReference>
<keyword evidence="1" id="KW-0812">Transmembrane</keyword>
<feature type="transmembrane region" description="Helical" evidence="1">
    <location>
        <begin position="258"/>
        <end position="278"/>
    </location>
</feature>
<feature type="transmembrane region" description="Helical" evidence="1">
    <location>
        <begin position="224"/>
        <end position="246"/>
    </location>
</feature>
<keyword evidence="3" id="KW-1185">Reference proteome</keyword>
<evidence type="ECO:0008006" key="4">
    <source>
        <dbReference type="Google" id="ProtNLM"/>
    </source>
</evidence>